<name>A0A0A8ZGW0_ARUDO</name>
<reference evidence="1" key="1">
    <citation type="submission" date="2014-09" db="EMBL/GenBank/DDBJ databases">
        <authorList>
            <person name="Magalhaes I.L.F."/>
            <person name="Oliveira U."/>
            <person name="Santos F.R."/>
            <person name="Vidigal T.H.D.A."/>
            <person name="Brescovit A.D."/>
            <person name="Santos A.J."/>
        </authorList>
    </citation>
    <scope>NUCLEOTIDE SEQUENCE</scope>
    <source>
        <tissue evidence="1">Shoot tissue taken approximately 20 cm above the soil surface</tissue>
    </source>
</reference>
<organism evidence="1">
    <name type="scientific">Arundo donax</name>
    <name type="common">Giant reed</name>
    <name type="synonym">Donax arundinaceus</name>
    <dbReference type="NCBI Taxonomy" id="35708"/>
    <lineage>
        <taxon>Eukaryota</taxon>
        <taxon>Viridiplantae</taxon>
        <taxon>Streptophyta</taxon>
        <taxon>Embryophyta</taxon>
        <taxon>Tracheophyta</taxon>
        <taxon>Spermatophyta</taxon>
        <taxon>Magnoliopsida</taxon>
        <taxon>Liliopsida</taxon>
        <taxon>Poales</taxon>
        <taxon>Poaceae</taxon>
        <taxon>PACMAD clade</taxon>
        <taxon>Arundinoideae</taxon>
        <taxon>Arundineae</taxon>
        <taxon>Arundo</taxon>
    </lineage>
</organism>
<reference evidence="1" key="2">
    <citation type="journal article" date="2015" name="Data Brief">
        <title>Shoot transcriptome of the giant reed, Arundo donax.</title>
        <authorList>
            <person name="Barrero R.A."/>
            <person name="Guerrero F.D."/>
            <person name="Moolhuijzen P."/>
            <person name="Goolsby J.A."/>
            <person name="Tidwell J."/>
            <person name="Bellgard S.E."/>
            <person name="Bellgard M.I."/>
        </authorList>
    </citation>
    <scope>NUCLEOTIDE SEQUENCE</scope>
    <source>
        <tissue evidence="1">Shoot tissue taken approximately 20 cm above the soil surface</tissue>
    </source>
</reference>
<accession>A0A0A8ZGW0</accession>
<evidence type="ECO:0000313" key="1">
    <source>
        <dbReference type="EMBL" id="JAD35990.1"/>
    </source>
</evidence>
<protein>
    <submittedName>
        <fullName evidence="1">Uncharacterized protein</fullName>
    </submittedName>
</protein>
<sequence length="29" mass="3145">MSGHNFYNLGSQLSTSHRLTILALLLLGS</sequence>
<dbReference type="EMBL" id="GBRH01261905">
    <property type="protein sequence ID" value="JAD35990.1"/>
    <property type="molecule type" value="Transcribed_RNA"/>
</dbReference>
<proteinExistence type="predicted"/>
<dbReference type="AlphaFoldDB" id="A0A0A8ZGW0"/>